<feature type="region of interest" description="Disordered" evidence="1">
    <location>
        <begin position="45"/>
        <end position="76"/>
    </location>
</feature>
<feature type="compositionally biased region" description="Basic and acidic residues" evidence="1">
    <location>
        <begin position="55"/>
        <end position="66"/>
    </location>
</feature>
<protein>
    <submittedName>
        <fullName evidence="2">Uncharacterized protein</fullName>
    </submittedName>
</protein>
<organism evidence="2 3">
    <name type="scientific">Schizothecium vesticola</name>
    <dbReference type="NCBI Taxonomy" id="314040"/>
    <lineage>
        <taxon>Eukaryota</taxon>
        <taxon>Fungi</taxon>
        <taxon>Dikarya</taxon>
        <taxon>Ascomycota</taxon>
        <taxon>Pezizomycotina</taxon>
        <taxon>Sordariomycetes</taxon>
        <taxon>Sordariomycetidae</taxon>
        <taxon>Sordariales</taxon>
        <taxon>Schizotheciaceae</taxon>
        <taxon>Schizothecium</taxon>
    </lineage>
</organism>
<comment type="caution">
    <text evidence="2">The sequence shown here is derived from an EMBL/GenBank/DDBJ whole genome shotgun (WGS) entry which is preliminary data.</text>
</comment>
<name>A0AA40F425_9PEZI</name>
<evidence type="ECO:0000313" key="2">
    <source>
        <dbReference type="EMBL" id="KAK0750684.1"/>
    </source>
</evidence>
<reference evidence="2" key="1">
    <citation type="submission" date="2023-06" db="EMBL/GenBank/DDBJ databases">
        <title>Genome-scale phylogeny and comparative genomics of the fungal order Sordariales.</title>
        <authorList>
            <consortium name="Lawrence Berkeley National Laboratory"/>
            <person name="Hensen N."/>
            <person name="Bonometti L."/>
            <person name="Westerberg I."/>
            <person name="Brannstrom I.O."/>
            <person name="Guillou S."/>
            <person name="Cros-Aarteil S."/>
            <person name="Calhoun S."/>
            <person name="Haridas S."/>
            <person name="Kuo A."/>
            <person name="Mondo S."/>
            <person name="Pangilinan J."/>
            <person name="Riley R."/>
            <person name="LaButti K."/>
            <person name="Andreopoulos B."/>
            <person name="Lipzen A."/>
            <person name="Chen C."/>
            <person name="Yanf M."/>
            <person name="Daum C."/>
            <person name="Ng V."/>
            <person name="Clum A."/>
            <person name="Steindorff A."/>
            <person name="Ohm R."/>
            <person name="Martin F."/>
            <person name="Silar P."/>
            <person name="Natvig D."/>
            <person name="Lalanne C."/>
            <person name="Gautier V."/>
            <person name="Ament-velasquez S.L."/>
            <person name="Kruys A."/>
            <person name="Hutchinson M.I."/>
            <person name="Powell A.J."/>
            <person name="Barry K."/>
            <person name="Miller A.N."/>
            <person name="Grigoriev I.V."/>
            <person name="Debuchy R."/>
            <person name="Gladieux P."/>
            <person name="Thoren M.H."/>
            <person name="Johannesson H."/>
        </authorList>
    </citation>
    <scope>NUCLEOTIDE SEQUENCE</scope>
    <source>
        <strain evidence="2">SMH3187-1</strain>
    </source>
</reference>
<dbReference type="AlphaFoldDB" id="A0AA40F425"/>
<keyword evidence="3" id="KW-1185">Reference proteome</keyword>
<accession>A0AA40F425</accession>
<gene>
    <name evidence="2" type="ORF">B0T18DRAFT_400811</name>
</gene>
<evidence type="ECO:0000256" key="1">
    <source>
        <dbReference type="SAM" id="MobiDB-lite"/>
    </source>
</evidence>
<dbReference type="EMBL" id="JAUKUD010000002">
    <property type="protein sequence ID" value="KAK0750684.1"/>
    <property type="molecule type" value="Genomic_DNA"/>
</dbReference>
<sequence length="148" mass="16509">MNALTEPRYLPDVAHLLCVMSSTITTTAESTFQHGLQTAFSNYEIHHSGAPPADEAARDLRAHDEPSTSTHPLPVAWDVPHRRVPPFRATNRERDQGEVRVYTGGAERVFIGIMFTGVFVNATMAKAWHATFGRANDRIFRYPIGGEF</sequence>
<dbReference type="Proteomes" id="UP001172155">
    <property type="component" value="Unassembled WGS sequence"/>
</dbReference>
<proteinExistence type="predicted"/>
<evidence type="ECO:0000313" key="3">
    <source>
        <dbReference type="Proteomes" id="UP001172155"/>
    </source>
</evidence>